<dbReference type="InterPro" id="IPR016181">
    <property type="entry name" value="Acyl_CoA_acyltransferase"/>
</dbReference>
<dbReference type="PROSITE" id="PS51186">
    <property type="entry name" value="GNAT"/>
    <property type="match status" value="1"/>
</dbReference>
<dbReference type="InterPro" id="IPR050769">
    <property type="entry name" value="NAT_camello-type"/>
</dbReference>
<comment type="caution">
    <text evidence="3">The sequence shown here is derived from an EMBL/GenBank/DDBJ whole genome shotgun (WGS) entry which is preliminary data.</text>
</comment>
<reference evidence="3 4" key="1">
    <citation type="submission" date="2024-06" db="EMBL/GenBank/DDBJ databases">
        <title>The Natural Products Discovery Center: Release of the First 8490 Sequenced Strains for Exploring Actinobacteria Biosynthetic Diversity.</title>
        <authorList>
            <person name="Kalkreuter E."/>
            <person name="Kautsar S.A."/>
            <person name="Yang D."/>
            <person name="Bader C.D."/>
            <person name="Teijaro C.N."/>
            <person name="Fluegel L."/>
            <person name="Davis C.M."/>
            <person name="Simpson J.R."/>
            <person name="Lauterbach L."/>
            <person name="Steele A.D."/>
            <person name="Gui C."/>
            <person name="Meng S."/>
            <person name="Li G."/>
            <person name="Viehrig K."/>
            <person name="Ye F."/>
            <person name="Su P."/>
            <person name="Kiefer A.F."/>
            <person name="Nichols A."/>
            <person name="Cepeda A.J."/>
            <person name="Yan W."/>
            <person name="Fan B."/>
            <person name="Jiang Y."/>
            <person name="Adhikari A."/>
            <person name="Zheng C.-J."/>
            <person name="Schuster L."/>
            <person name="Cowan T.M."/>
            <person name="Smanski M.J."/>
            <person name="Chevrette M.G."/>
            <person name="De Carvalho L.P.S."/>
            <person name="Shen B."/>
        </authorList>
    </citation>
    <scope>NUCLEOTIDE SEQUENCE [LARGE SCALE GENOMIC DNA]</scope>
    <source>
        <strain evidence="3 4">NPDC048946</strain>
    </source>
</reference>
<sequence length="169" mass="18382">MANAPASIRDGTRPGDLGAVAALHGVIYAHEYGMDTTMEAYVASGLADLWLAWDRDGTYDAGRLWVAELDGEVVGATGLTRGDEAPGWCQLRWVVLDPRARGRGLGRALFEAAMDEARARRATGVYLWTVAGLEAAHQLYKSAGFRLTHSEPAHKWGVDAIEQRMELTL</sequence>
<evidence type="ECO:0000259" key="2">
    <source>
        <dbReference type="PROSITE" id="PS51186"/>
    </source>
</evidence>
<keyword evidence="4" id="KW-1185">Reference proteome</keyword>
<evidence type="ECO:0000313" key="3">
    <source>
        <dbReference type="EMBL" id="MEU8132517.1"/>
    </source>
</evidence>
<gene>
    <name evidence="3" type="ORF">AB0C36_03325</name>
</gene>
<evidence type="ECO:0000313" key="4">
    <source>
        <dbReference type="Proteomes" id="UP001551482"/>
    </source>
</evidence>
<protein>
    <submittedName>
        <fullName evidence="3">GNAT family N-acetyltransferase</fullName>
    </submittedName>
</protein>
<dbReference type="CDD" id="cd04301">
    <property type="entry name" value="NAT_SF"/>
    <property type="match status" value="1"/>
</dbReference>
<dbReference type="SUPFAM" id="SSF55729">
    <property type="entry name" value="Acyl-CoA N-acyltransferases (Nat)"/>
    <property type="match status" value="1"/>
</dbReference>
<feature type="domain" description="N-acetyltransferase" evidence="2">
    <location>
        <begin position="6"/>
        <end position="169"/>
    </location>
</feature>
<dbReference type="PANTHER" id="PTHR13947:SF37">
    <property type="entry name" value="LD18367P"/>
    <property type="match status" value="1"/>
</dbReference>
<name>A0ABV3DBF0_9ACTN</name>
<evidence type="ECO:0000256" key="1">
    <source>
        <dbReference type="ARBA" id="ARBA00022679"/>
    </source>
</evidence>
<dbReference type="RefSeq" id="WP_358348467.1">
    <property type="nucleotide sequence ID" value="NZ_JBEZFP010000005.1"/>
</dbReference>
<dbReference type="Gene3D" id="3.40.630.30">
    <property type="match status" value="1"/>
</dbReference>
<dbReference type="InterPro" id="IPR000182">
    <property type="entry name" value="GNAT_dom"/>
</dbReference>
<dbReference type="EMBL" id="JBEZFP010000005">
    <property type="protein sequence ID" value="MEU8132517.1"/>
    <property type="molecule type" value="Genomic_DNA"/>
</dbReference>
<dbReference type="PANTHER" id="PTHR13947">
    <property type="entry name" value="GNAT FAMILY N-ACETYLTRANSFERASE"/>
    <property type="match status" value="1"/>
</dbReference>
<keyword evidence="1" id="KW-0808">Transferase</keyword>
<dbReference type="Pfam" id="PF00583">
    <property type="entry name" value="Acetyltransf_1"/>
    <property type="match status" value="1"/>
</dbReference>
<dbReference type="Proteomes" id="UP001551482">
    <property type="component" value="Unassembled WGS sequence"/>
</dbReference>
<accession>A0ABV3DBF0</accession>
<organism evidence="3 4">
    <name type="scientific">Streptodolium elevatio</name>
    <dbReference type="NCBI Taxonomy" id="3157996"/>
    <lineage>
        <taxon>Bacteria</taxon>
        <taxon>Bacillati</taxon>
        <taxon>Actinomycetota</taxon>
        <taxon>Actinomycetes</taxon>
        <taxon>Kitasatosporales</taxon>
        <taxon>Streptomycetaceae</taxon>
        <taxon>Streptodolium</taxon>
    </lineage>
</organism>
<proteinExistence type="predicted"/>